<accession>A0A9W4XXD1</accession>
<name>A0A9W4XXD1_9PLEO</name>
<dbReference type="EMBL" id="CAOQHR010000007">
    <property type="protein sequence ID" value="CAI6337537.1"/>
    <property type="molecule type" value="Genomic_DNA"/>
</dbReference>
<keyword evidence="4" id="KW-1185">Reference proteome</keyword>
<feature type="transmembrane region" description="Helical" evidence="2">
    <location>
        <begin position="118"/>
        <end position="137"/>
    </location>
</feature>
<dbReference type="Pfam" id="PF11915">
    <property type="entry name" value="DUF3433"/>
    <property type="match status" value="2"/>
</dbReference>
<feature type="compositionally biased region" description="Low complexity" evidence="1">
    <location>
        <begin position="24"/>
        <end position="45"/>
    </location>
</feature>
<feature type="transmembrane region" description="Helical" evidence="2">
    <location>
        <begin position="75"/>
        <end position="98"/>
    </location>
</feature>
<reference evidence="3" key="1">
    <citation type="submission" date="2023-01" db="EMBL/GenBank/DDBJ databases">
        <authorList>
            <person name="Van Ghelder C."/>
            <person name="Rancurel C."/>
        </authorList>
    </citation>
    <scope>NUCLEOTIDE SEQUENCE</scope>
    <source>
        <strain evidence="3">CNCM I-4278</strain>
    </source>
</reference>
<feature type="transmembrane region" description="Helical" evidence="2">
    <location>
        <begin position="616"/>
        <end position="636"/>
    </location>
</feature>
<keyword evidence="2" id="KW-0472">Membrane</keyword>
<feature type="transmembrane region" description="Helical" evidence="2">
    <location>
        <begin position="771"/>
        <end position="796"/>
    </location>
</feature>
<dbReference type="PANTHER" id="PTHR37544">
    <property type="entry name" value="SPRAY-RELATED"/>
    <property type="match status" value="1"/>
</dbReference>
<keyword evidence="2" id="KW-0812">Transmembrane</keyword>
<feature type="transmembrane region" description="Helical" evidence="2">
    <location>
        <begin position="845"/>
        <end position="868"/>
    </location>
</feature>
<evidence type="ECO:0000256" key="1">
    <source>
        <dbReference type="SAM" id="MobiDB-lite"/>
    </source>
</evidence>
<feature type="transmembrane region" description="Helical" evidence="2">
    <location>
        <begin position="1362"/>
        <end position="1384"/>
    </location>
</feature>
<evidence type="ECO:0000313" key="4">
    <source>
        <dbReference type="Proteomes" id="UP001152607"/>
    </source>
</evidence>
<dbReference type="OrthoDB" id="3248909at2759"/>
<dbReference type="Proteomes" id="UP001152607">
    <property type="component" value="Unassembled WGS sequence"/>
</dbReference>
<keyword evidence="2" id="KW-1133">Transmembrane helix</keyword>
<protein>
    <submittedName>
        <fullName evidence="3">Uncharacterized protein</fullName>
    </submittedName>
</protein>
<proteinExistence type="predicted"/>
<sequence>MMNINAHRVSMSPVSPVEASPRTSTTQHSNSRASSSHRNSSQSAASIQVVQPTAQPIVPPPEDSKTDWIPFTLRWYALLLPIITSLSLSIILASLTWYSSTNFGIGKDDGSSSILFGWRFTPTLIAVLYTQSIAILFEDLKRTEPFARLAKPPPEGASAYGTVLQTPKAWWAILADLTFRRKRLGMSSWALACSAIIYTIALLTISPLSSALLTSQEIRVPRNIEFTGLTPALGKQFSMNATRDVYFRTIAALTRNISTSAWISDTSLTLPFWPSSEQLQMGSTLSSAYGSWKAETTNLEFDFSCQEMTLERAELRNQFWVGYEYKTKLNGTTPMVSYVLTTPDKCKYELDVHPAIEIAYDGGVIWANTTSYPIAGGLINLEMAIINANVSFESPYVRLKSSNECQNREIIIASTPWTSPVNRSVNEPFMPNDTYVQSPDFRMRALLCESGLISTNRTTNIDMYPGSLSRVYRDSVNDTNGGLTPGFVDYAKFQNLSLMHHEWEQYVDNSVVYNAAKLDDMPFPVDGDFSEWGTQKQLPQRPAFLGMGMLLGPSAKWNLSTIIEDSELMQKATKVKGRFLMEILRNSLTDSQLMQTRTTSGETVVVETRVLVLKEIGIALSVLFALSFGLLIVVLWSSRLCRRPLNLPTDPGSTVGMSLLLNPRLTSMSTIRKLHGTPKEGIVSALDSHKYMTAGSTLYESSNTNASNSIIATKKSKQVDWRPRVLHLKYLFALGLFLALVVTALLILITLSSRFQLYQKAFVYEKDLSEYGLSISAFAPISIAPTLISILISLWWDQVDMTFRHLQPYISMSRESVPISSSSGLSYRSKTWFGTTIKAVRHRHWALLFISIGSILSQVLTVSMSAMFERRPYNSPNNVVLNKTLETRQLPLTTTIRIKGDSESQWSYEGYEPDRLRGILHEDVRRATMRPLFADTYNNWLYDAPMRFALNGSQISWSRDEWNFVPISLSTITAEGSNIPSTAQIAQIPTTNVTFRTTALRARLECSPVHEIANQSSWLQHLSAQAINDTIMESQYGVVPDELSAGYRVPETIFANTTSATTLLSHQRWNVSCCMNGTFADPQNAVLAYWSPMETNNQTGTDPYRLKGTNQDVPAFMTKWIVGKPRSFRDIRGYAAGPVIFEQPPKLQAARCKPVIESAEAEISTDAANEMVHSYELLGPTTVVDSAWHENYVRHDLNDPGKHFDRNYTGELNITTSMGVLFMDALLTASSLGDGQTDYESMRNQYFVYREEQKGINMDLMSYAMYTLANNDPEALLDYTTLTANANRTFQTFFQQFIHNRLSIDEGGAGYQKIAANMNDIGQAVDYDGTALPNTLYQGLNTNRTAEAVVYHRIQVLHLSELATYLAVSIIIWLMATTATVALLQRRYMSTLLRNVELIADVLVLVAGSDNFLELVQEKGVSLKKNKKIMTRLGWFKGRDGEVRWGVEVVGGRNAVEWVDAPMKRFS</sequence>
<evidence type="ECO:0000256" key="2">
    <source>
        <dbReference type="SAM" id="Phobius"/>
    </source>
</evidence>
<feature type="transmembrane region" description="Helical" evidence="2">
    <location>
        <begin position="189"/>
        <end position="213"/>
    </location>
</feature>
<dbReference type="InterPro" id="IPR021840">
    <property type="entry name" value="DUF3433"/>
</dbReference>
<gene>
    <name evidence="3" type="ORF">PDIGIT_LOCUS10650</name>
</gene>
<feature type="region of interest" description="Disordered" evidence="1">
    <location>
        <begin position="1"/>
        <end position="45"/>
    </location>
</feature>
<dbReference type="PANTHER" id="PTHR37544:SF3">
    <property type="entry name" value="SPRAY"/>
    <property type="match status" value="1"/>
</dbReference>
<feature type="transmembrane region" description="Helical" evidence="2">
    <location>
        <begin position="730"/>
        <end position="751"/>
    </location>
</feature>
<organism evidence="3 4">
    <name type="scientific">Periconia digitata</name>
    <dbReference type="NCBI Taxonomy" id="1303443"/>
    <lineage>
        <taxon>Eukaryota</taxon>
        <taxon>Fungi</taxon>
        <taxon>Dikarya</taxon>
        <taxon>Ascomycota</taxon>
        <taxon>Pezizomycotina</taxon>
        <taxon>Dothideomycetes</taxon>
        <taxon>Pleosporomycetidae</taxon>
        <taxon>Pleosporales</taxon>
        <taxon>Massarineae</taxon>
        <taxon>Periconiaceae</taxon>
        <taxon>Periconia</taxon>
    </lineage>
</organism>
<comment type="caution">
    <text evidence="3">The sequence shown here is derived from an EMBL/GenBank/DDBJ whole genome shotgun (WGS) entry which is preliminary data.</text>
</comment>
<evidence type="ECO:0000313" key="3">
    <source>
        <dbReference type="EMBL" id="CAI6337537.1"/>
    </source>
</evidence>